<dbReference type="EMBL" id="BK016065">
    <property type="protein sequence ID" value="DAF92385.1"/>
    <property type="molecule type" value="Genomic_DNA"/>
</dbReference>
<protein>
    <submittedName>
        <fullName evidence="1">Uncharacterized protein</fullName>
    </submittedName>
</protein>
<sequence length="63" mass="7323">MIPVVTSFDNFNIRWKQISSKIEADCVTSEFECSLPKNYSDSRKYHMTKVVSPQKESISYCII</sequence>
<accession>A0A8S5UD35</accession>
<organism evidence="1">
    <name type="scientific">Myoviridae sp. ctOpw2</name>
    <dbReference type="NCBI Taxonomy" id="2825093"/>
    <lineage>
        <taxon>Viruses</taxon>
        <taxon>Duplodnaviria</taxon>
        <taxon>Heunggongvirae</taxon>
        <taxon>Uroviricota</taxon>
        <taxon>Caudoviricetes</taxon>
    </lineage>
</organism>
<evidence type="ECO:0000313" key="1">
    <source>
        <dbReference type="EMBL" id="DAF92385.1"/>
    </source>
</evidence>
<name>A0A8S5UD35_9CAUD</name>
<reference evidence="1" key="1">
    <citation type="journal article" date="2021" name="Proc. Natl. Acad. Sci. U.S.A.">
        <title>A Catalog of Tens of Thousands of Viruses from Human Metagenomes Reveals Hidden Associations with Chronic Diseases.</title>
        <authorList>
            <person name="Tisza M.J."/>
            <person name="Buck C.B."/>
        </authorList>
    </citation>
    <scope>NUCLEOTIDE SEQUENCE</scope>
    <source>
        <strain evidence="1">CtOpw2</strain>
    </source>
</reference>
<proteinExistence type="predicted"/>